<evidence type="ECO:0000256" key="3">
    <source>
        <dbReference type="ARBA" id="ARBA00022448"/>
    </source>
</evidence>
<evidence type="ECO:0000256" key="4">
    <source>
        <dbReference type="ARBA" id="ARBA00022824"/>
    </source>
</evidence>
<protein>
    <recommendedName>
        <fullName evidence="7">Trafficking protein particle complex subunit</fullName>
    </recommendedName>
</protein>
<dbReference type="GO" id="GO:0005783">
    <property type="term" value="C:endoplasmic reticulum"/>
    <property type="evidence" value="ECO:0007669"/>
    <property type="project" value="UniProtKB-SubCell"/>
</dbReference>
<dbReference type="GO" id="GO:1990072">
    <property type="term" value="C:TRAPPIII protein complex"/>
    <property type="evidence" value="ECO:0007669"/>
    <property type="project" value="TreeGrafter"/>
</dbReference>
<evidence type="ECO:0000313" key="8">
    <source>
        <dbReference type="EMBL" id="GMI21675.1"/>
    </source>
</evidence>
<keyword evidence="4 7" id="KW-0256">Endoplasmic reticulum</keyword>
<dbReference type="InterPro" id="IPR024096">
    <property type="entry name" value="NO_sig/Golgi_transp_ligand-bd"/>
</dbReference>
<dbReference type="AlphaFoldDB" id="A0A9W7L264"/>
<dbReference type="GO" id="GO:0006888">
    <property type="term" value="P:endoplasmic reticulum to Golgi vesicle-mediated transport"/>
    <property type="evidence" value="ECO:0007669"/>
    <property type="project" value="TreeGrafter"/>
</dbReference>
<evidence type="ECO:0000256" key="5">
    <source>
        <dbReference type="ARBA" id="ARBA00022892"/>
    </source>
</evidence>
<gene>
    <name evidence="8" type="ORF">TrCOL_g13269</name>
</gene>
<comment type="subunit">
    <text evidence="7">Part of the multisubunit TRAPP (transport protein particle) complex.</text>
</comment>
<dbReference type="InterPro" id="IPR016696">
    <property type="entry name" value="TRAPP-I_su5"/>
</dbReference>
<comment type="similarity">
    <text evidence="2 7">Belongs to the TRAPP small subunits family. BET3 subfamily.</text>
</comment>
<organism evidence="8 9">
    <name type="scientific">Triparma columacea</name>
    <dbReference type="NCBI Taxonomy" id="722753"/>
    <lineage>
        <taxon>Eukaryota</taxon>
        <taxon>Sar</taxon>
        <taxon>Stramenopiles</taxon>
        <taxon>Ochrophyta</taxon>
        <taxon>Bolidophyceae</taxon>
        <taxon>Parmales</taxon>
        <taxon>Triparmaceae</taxon>
        <taxon>Triparma</taxon>
    </lineage>
</organism>
<evidence type="ECO:0000256" key="6">
    <source>
        <dbReference type="ARBA" id="ARBA00023034"/>
    </source>
</evidence>
<dbReference type="EMBL" id="BRYA01000534">
    <property type="protein sequence ID" value="GMI21675.1"/>
    <property type="molecule type" value="Genomic_DNA"/>
</dbReference>
<dbReference type="CDD" id="cd14943">
    <property type="entry name" value="TRAPPC5_Trs31"/>
    <property type="match status" value="1"/>
</dbReference>
<dbReference type="PANTHER" id="PTHR20902:SF0">
    <property type="entry name" value="TRAFFICKING PROTEIN PARTICLE COMPLEX SUBUNIT 5"/>
    <property type="match status" value="1"/>
</dbReference>
<comment type="caution">
    <text evidence="8">The sequence shown here is derived from an EMBL/GenBank/DDBJ whole genome shotgun (WGS) entry which is preliminary data.</text>
</comment>
<name>A0A9W7L264_9STRA</name>
<dbReference type="GO" id="GO:1990070">
    <property type="term" value="C:TRAPPI protein complex"/>
    <property type="evidence" value="ECO:0007669"/>
    <property type="project" value="TreeGrafter"/>
</dbReference>
<dbReference type="SUPFAM" id="SSF111126">
    <property type="entry name" value="Ligand-binding domain in the NO signalling and Golgi transport"/>
    <property type="match status" value="1"/>
</dbReference>
<reference evidence="9" key="1">
    <citation type="journal article" date="2023" name="Commun. Biol.">
        <title>Genome analysis of Parmales, the sister group of diatoms, reveals the evolutionary specialization of diatoms from phago-mixotrophs to photoautotrophs.</title>
        <authorList>
            <person name="Ban H."/>
            <person name="Sato S."/>
            <person name="Yoshikawa S."/>
            <person name="Yamada K."/>
            <person name="Nakamura Y."/>
            <person name="Ichinomiya M."/>
            <person name="Sato N."/>
            <person name="Blanc-Mathieu R."/>
            <person name="Endo H."/>
            <person name="Kuwata A."/>
            <person name="Ogata H."/>
        </authorList>
    </citation>
    <scope>NUCLEOTIDE SEQUENCE [LARGE SCALE GENOMIC DNA]</scope>
</reference>
<evidence type="ECO:0000256" key="7">
    <source>
        <dbReference type="PIRNR" id="PIRNR017479"/>
    </source>
</evidence>
<dbReference type="OrthoDB" id="10254842at2759"/>
<proteinExistence type="inferred from homology"/>
<dbReference type="Pfam" id="PF04051">
    <property type="entry name" value="TRAPP"/>
    <property type="match status" value="1"/>
</dbReference>
<dbReference type="PANTHER" id="PTHR20902">
    <property type="entry name" value="41-2 PROTEIN ANTIGEN-RELATED"/>
    <property type="match status" value="1"/>
</dbReference>
<dbReference type="Proteomes" id="UP001165065">
    <property type="component" value="Unassembled WGS sequence"/>
</dbReference>
<dbReference type="InterPro" id="IPR007194">
    <property type="entry name" value="TRAPP_component"/>
</dbReference>
<keyword evidence="3 7" id="KW-0813">Transport</keyword>
<keyword evidence="6 7" id="KW-0333">Golgi apparatus</keyword>
<dbReference type="FunFam" id="3.30.1380.20:FF:000002">
    <property type="entry name" value="Trafficking protein particle complex subunit"/>
    <property type="match status" value="1"/>
</dbReference>
<dbReference type="Gene3D" id="3.30.1380.20">
    <property type="entry name" value="Trafficking protein particle complex subunit 3"/>
    <property type="match status" value="1"/>
</dbReference>
<sequence length="193" mass="21587">MLHTSGTTQKHPLDRPIGKGKGEVSLSAFCLLYSELVQYHQSRVESIADLEMNLNNSGVDVGIRILELYSHRENGKSPKREIRVLGILQFLATTMWKSLFGKNADSLEKSVEGENEYMIHEKDPITNTFVSVPRDMGAVNVAAYIAGIIRGVLEGANFPCEVTAHFVEEKTVFLVKFKKEVMQREAAFEQAGR</sequence>
<keyword evidence="5 7" id="KW-0931">ER-Golgi transport</keyword>
<evidence type="ECO:0000256" key="2">
    <source>
        <dbReference type="ARBA" id="ARBA00006218"/>
    </source>
</evidence>
<keyword evidence="9" id="KW-1185">Reference proteome</keyword>
<dbReference type="PIRSF" id="PIRSF017479">
    <property type="entry name" value="TRAPP_I_complex_Trs31"/>
    <property type="match status" value="1"/>
</dbReference>
<dbReference type="GO" id="GO:1990071">
    <property type="term" value="C:TRAPPII protein complex"/>
    <property type="evidence" value="ECO:0007669"/>
    <property type="project" value="TreeGrafter"/>
</dbReference>
<evidence type="ECO:0000256" key="1">
    <source>
        <dbReference type="ARBA" id="ARBA00004240"/>
    </source>
</evidence>
<comment type="subcellular location">
    <subcellularLocation>
        <location evidence="1">Endoplasmic reticulum</location>
    </subcellularLocation>
    <subcellularLocation>
        <location evidence="7">Golgi apparatus</location>
        <location evidence="7">cis-Golgi network</location>
    </subcellularLocation>
</comment>
<accession>A0A9W7L264</accession>
<evidence type="ECO:0000313" key="9">
    <source>
        <dbReference type="Proteomes" id="UP001165065"/>
    </source>
</evidence>